<dbReference type="EMBL" id="HBIS01002831">
    <property type="protein sequence ID" value="CAE0608710.1"/>
    <property type="molecule type" value="Transcribed_RNA"/>
</dbReference>
<dbReference type="PANTHER" id="PTHR23152">
    <property type="entry name" value="2-OXOGLUTARATE DEHYDROGENASE"/>
    <property type="match status" value="1"/>
</dbReference>
<dbReference type="Gene3D" id="3.40.50.12470">
    <property type="match status" value="2"/>
</dbReference>
<dbReference type="SMART" id="SM00861">
    <property type="entry name" value="Transket_pyr"/>
    <property type="match status" value="1"/>
</dbReference>
<evidence type="ECO:0000256" key="2">
    <source>
        <dbReference type="ARBA" id="ARBA00006936"/>
    </source>
</evidence>
<evidence type="ECO:0000256" key="3">
    <source>
        <dbReference type="ARBA" id="ARBA00023002"/>
    </source>
</evidence>
<dbReference type="EMBL" id="HBIS01002833">
    <property type="protein sequence ID" value="CAE0608712.1"/>
    <property type="molecule type" value="Transcribed_RNA"/>
</dbReference>
<dbReference type="EMBL" id="HBIS01002836">
    <property type="protein sequence ID" value="CAE0608715.1"/>
    <property type="molecule type" value="Transcribed_RNA"/>
</dbReference>
<gene>
    <name evidence="6" type="ORF">PSAL00342_LOCUS2529</name>
    <name evidence="7" type="ORF">PSAL00342_LOCUS2530</name>
    <name evidence="8" type="ORF">PSAL00342_LOCUS2531</name>
    <name evidence="9" type="ORF">PSAL00342_LOCUS2532</name>
    <name evidence="10" type="ORF">PSAL00342_LOCUS2533</name>
    <name evidence="11" type="ORF">PSAL00342_LOCUS2534</name>
</gene>
<evidence type="ECO:0000313" key="10">
    <source>
        <dbReference type="EMBL" id="CAE0608714.1"/>
    </source>
</evidence>
<dbReference type="InterPro" id="IPR005475">
    <property type="entry name" value="Transketolase-like_Pyr-bd"/>
</dbReference>
<dbReference type="InterPro" id="IPR011603">
    <property type="entry name" value="2oxoglutarate_DH_E1"/>
</dbReference>
<dbReference type="InterPro" id="IPR029061">
    <property type="entry name" value="THDP-binding"/>
</dbReference>
<dbReference type="Pfam" id="PF02779">
    <property type="entry name" value="Transket_pyr"/>
    <property type="match status" value="1"/>
</dbReference>
<proteinExistence type="inferred from homology"/>
<comment type="cofactor">
    <cofactor evidence="1">
        <name>thiamine diphosphate</name>
        <dbReference type="ChEBI" id="CHEBI:58937"/>
    </cofactor>
</comment>
<evidence type="ECO:0000313" key="7">
    <source>
        <dbReference type="EMBL" id="CAE0608711.1"/>
    </source>
</evidence>
<sequence length="912" mass="103387">MRRRWKSLKELGRRLAHKTAWEVSHLRQESHKKWLKRAEARLEASDVETRRRNLMHLLRASTLEQFLGEKFPSSKRFGIEGEESLIPGLAALVQELCQYGVRHVGMGMAHRGRLNVMHGLLGKQLGSICLEMNGEQSDFHVGDVKYHLGQSGEYASVKLQLLPNPSHLEAVSPVVLGWVRAKQTFNGMHNQEAAGKCAAIVLHGDAAFCGLGMTQEVLQMANLEGYGVGGTIHVLINNQIGFTTRAESGRSTLHATDVARGFDIPVVHVDADDVDAVTQAMKMAADWRCTWGRDVVVDIVGYRRHGHNEQDDPTITLPLLYREIGQRPSSLTLYSRKLVKEGVVTAAEIKEEKRKVREGYEQEFENAKEHTVNTMQFILDQWSFDTDASPFQDRGMRETTGAPLHELKTIGERISAIENHFNYHPRILELNKKRLDMVASSENRVDWAMAEALAFGSILATKAHESQHYNVRLSGQDSERGTFNQRHMVLNDQETGHPMVPLNHIFKDQGKLEIWNSPLSEAGVLGFEYGFSMGNDHTLVIWEAQFGDFANNAQAIIDCFVASAEEKWGEQSKLVLLLPHGYDGQGPDHSSARLERFLQLCNSDPDKLPGETTKHQRQINALFESMDTKKNGILYPVDLRRHTQELAGVQFNALKGLLLDASTRPEVERGLDFNKFERLMVQFIRRNSEKDASMFVVNASTPANYFHALRRQLFRPFKKPLVVMSPKWLLHHRPCTSAFEDFGPDSRFTRVIDDGQERDNTRHRSHHPVTGLPFLLPEDQIQRVILCSGQIYYHLSRYRRSKRIRDTVLVRLEQIAPFPHDKLTSVISRYYNAEVFWVQEEPKNMGGWPYVKPRLEVALSLLCAKQGRSSARQVTFVGRPPSASTATASMRLHLSDTQVLIEKAFAQGLIDP</sequence>
<dbReference type="EMBL" id="HBIS01002834">
    <property type="protein sequence ID" value="CAE0608713.1"/>
    <property type="molecule type" value="Transcribed_RNA"/>
</dbReference>
<evidence type="ECO:0000256" key="1">
    <source>
        <dbReference type="ARBA" id="ARBA00001964"/>
    </source>
</evidence>
<reference evidence="7" key="1">
    <citation type="submission" date="2021-01" db="EMBL/GenBank/DDBJ databases">
        <authorList>
            <person name="Corre E."/>
            <person name="Pelletier E."/>
            <person name="Niang G."/>
            <person name="Scheremetjew M."/>
            <person name="Finn R."/>
            <person name="Kale V."/>
            <person name="Holt S."/>
            <person name="Cochrane G."/>
            <person name="Meng A."/>
            <person name="Brown T."/>
            <person name="Cohen L."/>
        </authorList>
    </citation>
    <scope>NUCLEOTIDE SEQUENCE</scope>
    <source>
        <strain evidence="7">CCMP1897</strain>
    </source>
</reference>
<name>A0A6U9Q8F3_9CHLO</name>
<dbReference type="GO" id="GO:0004591">
    <property type="term" value="F:oxoglutarate dehydrogenase (succinyl-transferring) activity"/>
    <property type="evidence" value="ECO:0007669"/>
    <property type="project" value="TreeGrafter"/>
</dbReference>
<dbReference type="Pfam" id="PF00676">
    <property type="entry name" value="E1_dh"/>
    <property type="match status" value="1"/>
</dbReference>
<dbReference type="GO" id="GO:0006099">
    <property type="term" value="P:tricarboxylic acid cycle"/>
    <property type="evidence" value="ECO:0007669"/>
    <property type="project" value="TreeGrafter"/>
</dbReference>
<dbReference type="InterPro" id="IPR042179">
    <property type="entry name" value="KGD_C_sf"/>
</dbReference>
<dbReference type="Gene3D" id="3.40.50.11610">
    <property type="entry name" value="Multifunctional 2-oxoglutarate metabolism enzyme, C-terminal domain"/>
    <property type="match status" value="1"/>
</dbReference>
<evidence type="ECO:0000313" key="11">
    <source>
        <dbReference type="EMBL" id="CAE0608715.1"/>
    </source>
</evidence>
<dbReference type="Pfam" id="PF16870">
    <property type="entry name" value="OxoGdeHyase_C"/>
    <property type="match status" value="1"/>
</dbReference>
<keyword evidence="3" id="KW-0560">Oxidoreductase</keyword>
<dbReference type="InterPro" id="IPR031717">
    <property type="entry name" value="ODO-1/KGD_C"/>
</dbReference>
<organism evidence="7">
    <name type="scientific">Picocystis salinarum</name>
    <dbReference type="NCBI Taxonomy" id="88271"/>
    <lineage>
        <taxon>Eukaryota</taxon>
        <taxon>Viridiplantae</taxon>
        <taxon>Chlorophyta</taxon>
        <taxon>Picocystophyceae</taxon>
        <taxon>Picocystales</taxon>
        <taxon>Picocystaceae</taxon>
        <taxon>Picocystis</taxon>
    </lineage>
</organism>
<dbReference type="Gene3D" id="3.40.50.970">
    <property type="match status" value="1"/>
</dbReference>
<evidence type="ECO:0000259" key="5">
    <source>
        <dbReference type="SMART" id="SM00861"/>
    </source>
</evidence>
<evidence type="ECO:0000313" key="6">
    <source>
        <dbReference type="EMBL" id="CAE0608710.1"/>
    </source>
</evidence>
<dbReference type="EMBL" id="HBIS01002832">
    <property type="protein sequence ID" value="CAE0608711.1"/>
    <property type="molecule type" value="Transcribed_RNA"/>
</dbReference>
<evidence type="ECO:0000256" key="4">
    <source>
        <dbReference type="ARBA" id="ARBA00023052"/>
    </source>
</evidence>
<keyword evidence="4" id="KW-0786">Thiamine pyrophosphate</keyword>
<dbReference type="InterPro" id="IPR001017">
    <property type="entry name" value="DH_E1"/>
</dbReference>
<evidence type="ECO:0000313" key="8">
    <source>
        <dbReference type="EMBL" id="CAE0608712.1"/>
    </source>
</evidence>
<dbReference type="NCBIfam" id="TIGR00239">
    <property type="entry name" value="2oxo_dh_E1"/>
    <property type="match status" value="1"/>
</dbReference>
<dbReference type="PANTHER" id="PTHR23152:SF35">
    <property type="entry name" value="2-OXOGLUTARATE DEHYDROGENASE E1 COMPONENT"/>
    <property type="match status" value="1"/>
</dbReference>
<dbReference type="GO" id="GO:0045252">
    <property type="term" value="C:oxoglutarate dehydrogenase complex"/>
    <property type="evidence" value="ECO:0007669"/>
    <property type="project" value="TreeGrafter"/>
</dbReference>
<dbReference type="AlphaFoldDB" id="A0A6U9Q8F3"/>
<dbReference type="SUPFAM" id="SSF52518">
    <property type="entry name" value="Thiamin diphosphate-binding fold (THDP-binding)"/>
    <property type="match status" value="2"/>
</dbReference>
<dbReference type="GO" id="GO:0030976">
    <property type="term" value="F:thiamine pyrophosphate binding"/>
    <property type="evidence" value="ECO:0007669"/>
    <property type="project" value="InterPro"/>
</dbReference>
<feature type="domain" description="Transketolase-like pyrimidine-binding" evidence="5">
    <location>
        <begin position="445"/>
        <end position="642"/>
    </location>
</feature>
<dbReference type="GO" id="GO:0005739">
    <property type="term" value="C:mitochondrion"/>
    <property type="evidence" value="ECO:0007669"/>
    <property type="project" value="TreeGrafter"/>
</dbReference>
<evidence type="ECO:0000313" key="9">
    <source>
        <dbReference type="EMBL" id="CAE0608713.1"/>
    </source>
</evidence>
<comment type="similarity">
    <text evidence="2">Belongs to the alpha-ketoglutarate dehydrogenase family.</text>
</comment>
<dbReference type="PIRSF" id="PIRSF000157">
    <property type="entry name" value="Oxoglu_dh_E1"/>
    <property type="match status" value="1"/>
</dbReference>
<dbReference type="EMBL" id="HBIS01002835">
    <property type="protein sequence ID" value="CAE0608714.1"/>
    <property type="molecule type" value="Transcribed_RNA"/>
</dbReference>
<protein>
    <recommendedName>
        <fullName evidence="5">Transketolase-like pyrimidine-binding domain-containing protein</fullName>
    </recommendedName>
</protein>
<accession>A0A6U9Q8F3</accession>